<sequence>MADWDKNEQMAAWDKKYVSTNVKPNARKYDKDFFLALEEKLGGVGPDMRTCSAAIIASACCAVGRADVVGRIFDDLTTNASPQDSQKIFMQIREAITIVFPYLGMPTLVPACYGMIGVVNRKGLSYAHTERLRQPVIDAATVHTGFQLRSQIYRGVGNKEIFSQMEKLFTDLHFCSTVIGWGFLISKASEEVFGLEHSHLIVAATIMALGATRQTRSHIKATLGLGNSIDVVKAVAETVVEICGWAERNIESFNIDALSAEIQAGLLK</sequence>
<dbReference type="OrthoDB" id="3707757at2759"/>
<comment type="caution">
    <text evidence="1">The sequence shown here is derived from an EMBL/GenBank/DDBJ whole genome shotgun (WGS) entry which is preliminary data.</text>
</comment>
<proteinExistence type="predicted"/>
<organism evidence="1 2">
    <name type="scientific">Thelonectria olida</name>
    <dbReference type="NCBI Taxonomy" id="1576542"/>
    <lineage>
        <taxon>Eukaryota</taxon>
        <taxon>Fungi</taxon>
        <taxon>Dikarya</taxon>
        <taxon>Ascomycota</taxon>
        <taxon>Pezizomycotina</taxon>
        <taxon>Sordariomycetes</taxon>
        <taxon>Hypocreomycetidae</taxon>
        <taxon>Hypocreales</taxon>
        <taxon>Nectriaceae</taxon>
        <taxon>Thelonectria</taxon>
    </lineage>
</organism>
<dbReference type="PANTHER" id="PTHR28180">
    <property type="entry name" value="CONSERVED MITOCHONDRIAL PROTEIN-RELATED"/>
    <property type="match status" value="1"/>
</dbReference>
<dbReference type="EMBL" id="JAGPYM010000020">
    <property type="protein sequence ID" value="KAH6884613.1"/>
    <property type="molecule type" value="Genomic_DNA"/>
</dbReference>
<reference evidence="1 2" key="1">
    <citation type="journal article" date="2021" name="Nat. Commun.">
        <title>Genetic determinants of endophytism in the Arabidopsis root mycobiome.</title>
        <authorList>
            <person name="Mesny F."/>
            <person name="Miyauchi S."/>
            <person name="Thiergart T."/>
            <person name="Pickel B."/>
            <person name="Atanasova L."/>
            <person name="Karlsson M."/>
            <person name="Huettel B."/>
            <person name="Barry K.W."/>
            <person name="Haridas S."/>
            <person name="Chen C."/>
            <person name="Bauer D."/>
            <person name="Andreopoulos W."/>
            <person name="Pangilinan J."/>
            <person name="LaButti K."/>
            <person name="Riley R."/>
            <person name="Lipzen A."/>
            <person name="Clum A."/>
            <person name="Drula E."/>
            <person name="Henrissat B."/>
            <person name="Kohler A."/>
            <person name="Grigoriev I.V."/>
            <person name="Martin F.M."/>
            <person name="Hacquard S."/>
        </authorList>
    </citation>
    <scope>NUCLEOTIDE SEQUENCE [LARGE SCALE GENOMIC DNA]</scope>
    <source>
        <strain evidence="1 2">MPI-CAGE-CH-0241</strain>
    </source>
</reference>
<protein>
    <submittedName>
        <fullName evidence="1">Uncharacterized protein</fullName>
    </submittedName>
</protein>
<keyword evidence="2" id="KW-1185">Reference proteome</keyword>
<evidence type="ECO:0000313" key="1">
    <source>
        <dbReference type="EMBL" id="KAH6884613.1"/>
    </source>
</evidence>
<dbReference type="Proteomes" id="UP000777438">
    <property type="component" value="Unassembled WGS sequence"/>
</dbReference>
<accession>A0A9P8W0S7</accession>
<gene>
    <name evidence="1" type="ORF">B0T10DRAFT_409807</name>
</gene>
<dbReference type="SUPFAM" id="SSF69118">
    <property type="entry name" value="AhpD-like"/>
    <property type="match status" value="1"/>
</dbReference>
<evidence type="ECO:0000313" key="2">
    <source>
        <dbReference type="Proteomes" id="UP000777438"/>
    </source>
</evidence>
<dbReference type="Gene3D" id="1.20.1290.10">
    <property type="entry name" value="AhpD-like"/>
    <property type="match status" value="1"/>
</dbReference>
<dbReference type="InterPro" id="IPR052999">
    <property type="entry name" value="PTS1_Protein"/>
</dbReference>
<dbReference type="AlphaFoldDB" id="A0A9P8W0S7"/>
<name>A0A9P8W0S7_9HYPO</name>
<dbReference type="InterPro" id="IPR029032">
    <property type="entry name" value="AhpD-like"/>
</dbReference>